<reference evidence="3 4" key="1">
    <citation type="submission" date="2023-08" db="EMBL/GenBank/DDBJ databases">
        <authorList>
            <person name="Palmer J.M."/>
        </authorList>
    </citation>
    <scope>NUCLEOTIDE SEQUENCE [LARGE SCALE GENOMIC DNA]</scope>
    <source>
        <strain evidence="3 4">TWF481</strain>
    </source>
</reference>
<organism evidence="3 4">
    <name type="scientific">Arthrobotrys musiformis</name>
    <dbReference type="NCBI Taxonomy" id="47236"/>
    <lineage>
        <taxon>Eukaryota</taxon>
        <taxon>Fungi</taxon>
        <taxon>Dikarya</taxon>
        <taxon>Ascomycota</taxon>
        <taxon>Pezizomycotina</taxon>
        <taxon>Orbiliomycetes</taxon>
        <taxon>Orbiliales</taxon>
        <taxon>Orbiliaceae</taxon>
        <taxon>Arthrobotrys</taxon>
    </lineage>
</organism>
<feature type="coiled-coil region" evidence="1">
    <location>
        <begin position="782"/>
        <end position="809"/>
    </location>
</feature>
<protein>
    <recommendedName>
        <fullName evidence="5">AAA+ ATPase domain-containing protein</fullName>
    </recommendedName>
</protein>
<sequence length="969" mass="109133">MSNITPDPRGKKGQVAASRDGLAASTHQTPSHQTRLEGTQASSKKPTPPSKGKAKVPNTPSNLATPSPQNSSRRESINSELERRTIHVKREEISLLPPAPEITDRHSYIGGSQWQGYQDSHISVTGQTLLEHSHPPLLQDPPQLSQKSSTPRPPYQISSTGLYLPYIPSPSPPIEKAGDETEEERNSGEEEEECPEKKPSPMTGVERTQQHQSSLVSVRKGVRGLKISKDRAAATPTPTQKRKRFDSRPQRNCESPQVIIKEESLPEEVIDPLECEMARERDREGQFAVHSELVGGRIVRDQVSKCKLLLKDLGETLGKLPKNKADLHIKDIREDIEGFLSCTAESGGIVGFLGESGAGKTTLLNALLDMDNFLPRDYEGICMPVIIELAKSRPGKGAFTIEIQYLTKAQLDGEAEMLFREIYVKEPPGIAPTRLHKPGSKEAKAISNRFKYLFAGADIGSILEAFNQIDKLFAENPILEGEEVLLHCQSRVECMERLRDFTLGSGSKNPGMQEKWPLIHKLRVYLDAEILNTGAILADIPGTDNPYTRVKAMQDYMASVQDLVILTKLDNLFVDDTNVLKKIGYEGVTVLDGRSRGIIVANHLDDYTPEKAQEWFKESDDFQNDFDQISGDLDHARNQFSHAKRGKNADLTAEMATNVQIRERKLEQLCSSALDEFLPAQARKTFGNATEADDEIEWTVFRVNPIRYVESKKYGTFPLRVREDKNVHQMVELKDYIGSLTYRRQYRLSQFRVRQAQSIIANLLFWSSSEVRIPPGSQAALERHLRLTVTKLESEMDAAQTEIAEKISSSLAVVYSESEIAAVESVEKAQEKLLQITSQETATALKLICRGGGEIEGTDWNSQLMEHLKEKMSQLWKDTTDYTVHMVTVYQMKYFDSMGAIENHFERAMDCQRIDENLKGAFKKVVTKELQNSRSQMVEICRDAIREILNRFRYGARTFLRPDTFKNWM</sequence>
<dbReference type="PANTHER" id="PTHR36681">
    <property type="entry name" value="NUCLEAR GTPASE, GERMINAL CENTER-ASSOCIATED, TANDEM DUPLICATE 3"/>
    <property type="match status" value="1"/>
</dbReference>
<feature type="compositionally biased region" description="Polar residues" evidence="2">
    <location>
        <begin position="206"/>
        <end position="216"/>
    </location>
</feature>
<feature type="region of interest" description="Disordered" evidence="2">
    <location>
        <begin position="1"/>
        <end position="113"/>
    </location>
</feature>
<name>A0AAV9WIP2_9PEZI</name>
<feature type="compositionally biased region" description="Low complexity" evidence="2">
    <location>
        <begin position="135"/>
        <end position="149"/>
    </location>
</feature>
<accession>A0AAV9WIP2</accession>
<keyword evidence="1" id="KW-0175">Coiled coil</keyword>
<evidence type="ECO:0000256" key="1">
    <source>
        <dbReference type="SAM" id="Coils"/>
    </source>
</evidence>
<feature type="region of interest" description="Disordered" evidence="2">
    <location>
        <begin position="125"/>
        <end position="254"/>
    </location>
</feature>
<dbReference type="Proteomes" id="UP001370758">
    <property type="component" value="Unassembled WGS sequence"/>
</dbReference>
<proteinExistence type="predicted"/>
<keyword evidence="4" id="KW-1185">Reference proteome</keyword>
<comment type="caution">
    <text evidence="3">The sequence shown here is derived from an EMBL/GenBank/DDBJ whole genome shotgun (WGS) entry which is preliminary data.</text>
</comment>
<evidence type="ECO:0008006" key="5">
    <source>
        <dbReference type="Google" id="ProtNLM"/>
    </source>
</evidence>
<dbReference type="SUPFAM" id="SSF52540">
    <property type="entry name" value="P-loop containing nucleoside triphosphate hydrolases"/>
    <property type="match status" value="2"/>
</dbReference>
<dbReference type="InterPro" id="IPR027417">
    <property type="entry name" value="P-loop_NTPase"/>
</dbReference>
<gene>
    <name evidence="3" type="ORF">TWF481_003820</name>
</gene>
<dbReference type="PANTHER" id="PTHR36681:SF3">
    <property type="entry name" value="NUCLEAR GTPASE, GERMINAL CENTER-ASSOCIATED, TANDEM DUPLICATE 3"/>
    <property type="match status" value="1"/>
</dbReference>
<feature type="compositionally biased region" description="Basic and acidic residues" evidence="2">
    <location>
        <begin position="176"/>
        <end position="188"/>
    </location>
</feature>
<dbReference type="AlphaFoldDB" id="A0AAV9WIP2"/>
<evidence type="ECO:0000313" key="3">
    <source>
        <dbReference type="EMBL" id="KAK6509056.1"/>
    </source>
</evidence>
<evidence type="ECO:0000256" key="2">
    <source>
        <dbReference type="SAM" id="MobiDB-lite"/>
    </source>
</evidence>
<feature type="compositionally biased region" description="Polar residues" evidence="2">
    <location>
        <begin position="25"/>
        <end position="41"/>
    </location>
</feature>
<dbReference type="EMBL" id="JAVHJL010000002">
    <property type="protein sequence ID" value="KAK6509056.1"/>
    <property type="molecule type" value="Genomic_DNA"/>
</dbReference>
<feature type="compositionally biased region" description="Basic and acidic residues" evidence="2">
    <location>
        <begin position="72"/>
        <end position="93"/>
    </location>
</feature>
<evidence type="ECO:0000313" key="4">
    <source>
        <dbReference type="Proteomes" id="UP001370758"/>
    </source>
</evidence>
<feature type="compositionally biased region" description="Polar residues" evidence="2">
    <location>
        <begin position="58"/>
        <end position="71"/>
    </location>
</feature>
<dbReference type="Gene3D" id="3.40.50.300">
    <property type="entry name" value="P-loop containing nucleotide triphosphate hydrolases"/>
    <property type="match status" value="1"/>
</dbReference>